<accession>A0A2J5HXJ0</accession>
<evidence type="ECO:0000256" key="1">
    <source>
        <dbReference type="SAM" id="MobiDB-lite"/>
    </source>
</evidence>
<name>A0A2J5HXJ0_9EURO</name>
<dbReference type="EMBL" id="KZ559530">
    <property type="protein sequence ID" value="PLN82085.1"/>
    <property type="molecule type" value="Genomic_DNA"/>
</dbReference>
<feature type="region of interest" description="Disordered" evidence="1">
    <location>
        <begin position="55"/>
        <end position="136"/>
    </location>
</feature>
<reference evidence="3" key="1">
    <citation type="submission" date="2017-12" db="EMBL/GenBank/DDBJ databases">
        <authorList>
            <consortium name="DOE Joint Genome Institute"/>
            <person name="Mondo S.J."/>
            <person name="Kjaerbolling I."/>
            <person name="Vesth T.C."/>
            <person name="Frisvad J.C."/>
            <person name="Nybo J.L."/>
            <person name="Theobald S."/>
            <person name="Kuo A."/>
            <person name="Bowyer P."/>
            <person name="Matsuda Y."/>
            <person name="Lyhne E.K."/>
            <person name="Kogle M.E."/>
            <person name="Clum A."/>
            <person name="Lipzen A."/>
            <person name="Salamov A."/>
            <person name="Ngan C.Y."/>
            <person name="Daum C."/>
            <person name="Chiniquy J."/>
            <person name="Barry K."/>
            <person name="LaButti K."/>
            <person name="Haridas S."/>
            <person name="Simmons B.A."/>
            <person name="Magnuson J.K."/>
            <person name="Mortensen U.H."/>
            <person name="Larsen T.O."/>
            <person name="Grigoriev I.V."/>
            <person name="Baker S.E."/>
            <person name="Andersen M.R."/>
            <person name="Nordberg H.P."/>
            <person name="Cantor M.N."/>
            <person name="Hua S.X."/>
        </authorList>
    </citation>
    <scope>NUCLEOTIDE SEQUENCE [LARGE SCALE GENOMIC DNA]</scope>
    <source>
        <strain evidence="3">IBT 19404</strain>
    </source>
</reference>
<proteinExistence type="predicted"/>
<organism evidence="2 3">
    <name type="scientific">Aspergillus taichungensis</name>
    <dbReference type="NCBI Taxonomy" id="482145"/>
    <lineage>
        <taxon>Eukaryota</taxon>
        <taxon>Fungi</taxon>
        <taxon>Dikarya</taxon>
        <taxon>Ascomycota</taxon>
        <taxon>Pezizomycotina</taxon>
        <taxon>Eurotiomycetes</taxon>
        <taxon>Eurotiomycetidae</taxon>
        <taxon>Eurotiales</taxon>
        <taxon>Aspergillaceae</taxon>
        <taxon>Aspergillus</taxon>
        <taxon>Aspergillus subgen. Circumdati</taxon>
    </lineage>
</organism>
<keyword evidence="3" id="KW-1185">Reference proteome</keyword>
<dbReference type="Proteomes" id="UP000235023">
    <property type="component" value="Unassembled WGS sequence"/>
</dbReference>
<evidence type="ECO:0000313" key="3">
    <source>
        <dbReference type="Proteomes" id="UP000235023"/>
    </source>
</evidence>
<dbReference type="AlphaFoldDB" id="A0A2J5HXJ0"/>
<sequence>MALNRSIDLLCRKYWLWNKVVMLHATCRTGLWRHCTLSRANPLPVSVVSVSTACSSGKRHISSSLIRASSDSTNHGEHTPHQKHPTTDKPPTDTAEPAKSESKSKSVTQADQELRERLEQMSGEGGAAGIEYEDGKPASMKRSVRNNMFRYI</sequence>
<gene>
    <name evidence="2" type="ORF">BDW42DRAFT_167608</name>
</gene>
<protein>
    <submittedName>
        <fullName evidence="2">Uncharacterized protein</fullName>
    </submittedName>
</protein>
<evidence type="ECO:0000313" key="2">
    <source>
        <dbReference type="EMBL" id="PLN82085.1"/>
    </source>
</evidence>
<feature type="compositionally biased region" description="Low complexity" evidence="1">
    <location>
        <begin position="62"/>
        <end position="72"/>
    </location>
</feature>
<feature type="compositionally biased region" description="Basic and acidic residues" evidence="1">
    <location>
        <begin position="74"/>
        <end position="104"/>
    </location>
</feature>
<dbReference type="OrthoDB" id="2157103at2759"/>